<dbReference type="EMBL" id="KB743879">
    <property type="protein sequence ID" value="EOA96781.1"/>
    <property type="molecule type" value="Genomic_DNA"/>
</dbReference>
<evidence type="ECO:0000313" key="3">
    <source>
        <dbReference type="Proteomes" id="UP000296049"/>
    </source>
</evidence>
<accession>R0JIF5</accession>
<reference evidence="3" key="1">
    <citation type="journal article" date="2013" name="Nat. Genet.">
        <title>The duck genome and transcriptome provide insight into an avian influenza virus reservoir species.</title>
        <authorList>
            <person name="Huang Y."/>
            <person name="Li Y."/>
            <person name="Burt D.W."/>
            <person name="Chen H."/>
            <person name="Zhang Y."/>
            <person name="Qian W."/>
            <person name="Kim H."/>
            <person name="Gan S."/>
            <person name="Zhao Y."/>
            <person name="Li J."/>
            <person name="Yi K."/>
            <person name="Feng H."/>
            <person name="Zhu P."/>
            <person name="Li B."/>
            <person name="Liu Q."/>
            <person name="Fairley S."/>
            <person name="Magor K.E."/>
            <person name="Du Z."/>
            <person name="Hu X."/>
            <person name="Goodman L."/>
            <person name="Tafer H."/>
            <person name="Vignal A."/>
            <person name="Lee T."/>
            <person name="Kim K.W."/>
            <person name="Sheng Z."/>
            <person name="An Y."/>
            <person name="Searle S."/>
            <person name="Herrero J."/>
            <person name="Groenen M.A."/>
            <person name="Crooijmans R.P."/>
            <person name="Faraut T."/>
            <person name="Cai Q."/>
            <person name="Webster R.G."/>
            <person name="Aldridge J.R."/>
            <person name="Warren W.C."/>
            <person name="Bartschat S."/>
            <person name="Kehr S."/>
            <person name="Marz M."/>
            <person name="Stadler P.F."/>
            <person name="Smith J."/>
            <person name="Kraus R.H."/>
            <person name="Zhao Y."/>
            <person name="Ren L."/>
            <person name="Fei J."/>
            <person name="Morisson M."/>
            <person name="Kaiser P."/>
            <person name="Griffin D.K."/>
            <person name="Rao M."/>
            <person name="Pitel F."/>
            <person name="Wang J."/>
            <person name="Li N."/>
        </authorList>
    </citation>
    <scope>NUCLEOTIDE SEQUENCE [LARGE SCALE GENOMIC DNA]</scope>
</reference>
<dbReference type="Proteomes" id="UP000296049">
    <property type="component" value="Unassembled WGS sequence"/>
</dbReference>
<protein>
    <submittedName>
        <fullName evidence="2">Uncharacterized protein</fullName>
    </submittedName>
</protein>
<gene>
    <name evidence="2" type="ORF">Anapl_10174</name>
</gene>
<keyword evidence="3" id="KW-1185">Reference proteome</keyword>
<evidence type="ECO:0000256" key="1">
    <source>
        <dbReference type="SAM" id="MobiDB-lite"/>
    </source>
</evidence>
<organism evidence="2 3">
    <name type="scientific">Anas platyrhynchos</name>
    <name type="common">Mallard</name>
    <name type="synonym">Anas boschas</name>
    <dbReference type="NCBI Taxonomy" id="8839"/>
    <lineage>
        <taxon>Eukaryota</taxon>
        <taxon>Metazoa</taxon>
        <taxon>Chordata</taxon>
        <taxon>Craniata</taxon>
        <taxon>Vertebrata</taxon>
        <taxon>Euteleostomi</taxon>
        <taxon>Archelosauria</taxon>
        <taxon>Archosauria</taxon>
        <taxon>Dinosauria</taxon>
        <taxon>Saurischia</taxon>
        <taxon>Theropoda</taxon>
        <taxon>Coelurosauria</taxon>
        <taxon>Aves</taxon>
        <taxon>Neognathae</taxon>
        <taxon>Galloanserae</taxon>
        <taxon>Anseriformes</taxon>
        <taxon>Anatidae</taxon>
        <taxon>Anatinae</taxon>
        <taxon>Anas</taxon>
    </lineage>
</organism>
<feature type="compositionally biased region" description="Polar residues" evidence="1">
    <location>
        <begin position="1"/>
        <end position="12"/>
    </location>
</feature>
<dbReference type="AlphaFoldDB" id="R0JIF5"/>
<feature type="region of interest" description="Disordered" evidence="1">
    <location>
        <begin position="1"/>
        <end position="63"/>
    </location>
</feature>
<evidence type="ECO:0000313" key="2">
    <source>
        <dbReference type="EMBL" id="EOA96781.1"/>
    </source>
</evidence>
<sequence length="224" mass="23312">MMPGSASPNIINASARGRAESRTRAGSGRHASLLTETSRVAGGQGGGTKRRGTPNPLRKPFLGPLPVSVVTDPSEDHAALGQAAGWDNWTPSRQVKPQLPGQLPLRCHAEAAPQPLTCAVLQSPSGGKSTVPGPQQLMAAQLCCERVPVPSWHPQKQLSSVGSWVQAQASSRSRYEAGRSLLEPRSCLVAGEVVASRIQGADACGVETVSASEIRSVGAAVLYL</sequence>
<proteinExistence type="predicted"/>
<name>R0JIF5_ANAPL</name>